<evidence type="ECO:0000256" key="2">
    <source>
        <dbReference type="ARBA" id="ARBA00022801"/>
    </source>
</evidence>
<dbReference type="PANTHER" id="PTHR23421">
    <property type="entry name" value="BETA-GALACTOSIDASE RELATED"/>
    <property type="match status" value="1"/>
</dbReference>
<feature type="domain" description="Beta-galactosidase galactose-binding" evidence="6">
    <location>
        <begin position="423"/>
        <end position="479"/>
    </location>
</feature>
<comment type="caution">
    <text evidence="7">The sequence shown here is derived from an EMBL/GenBank/DDBJ whole genome shotgun (WGS) entry which is preliminary data.</text>
</comment>
<name>A0A8E0RJK7_9TREM</name>
<organism evidence="7 8">
    <name type="scientific">Fasciolopsis buskii</name>
    <dbReference type="NCBI Taxonomy" id="27845"/>
    <lineage>
        <taxon>Eukaryota</taxon>
        <taxon>Metazoa</taxon>
        <taxon>Spiralia</taxon>
        <taxon>Lophotrochozoa</taxon>
        <taxon>Platyhelminthes</taxon>
        <taxon>Trematoda</taxon>
        <taxon>Digenea</taxon>
        <taxon>Plagiorchiida</taxon>
        <taxon>Echinostomata</taxon>
        <taxon>Echinostomatoidea</taxon>
        <taxon>Fasciolidae</taxon>
        <taxon>Fasciolopsis</taxon>
    </lineage>
</organism>
<evidence type="ECO:0000256" key="1">
    <source>
        <dbReference type="ARBA" id="ARBA00009809"/>
    </source>
</evidence>
<keyword evidence="3" id="KW-0326">Glycosidase</keyword>
<evidence type="ECO:0000313" key="7">
    <source>
        <dbReference type="EMBL" id="KAA0184652.1"/>
    </source>
</evidence>
<protein>
    <submittedName>
        <fullName evidence="7">Beta-galactosidase</fullName>
    </submittedName>
</protein>
<dbReference type="InterPro" id="IPR048912">
    <property type="entry name" value="BetaGal1-like_ABD1"/>
</dbReference>
<feature type="domain" description="Glycoside hydrolase 35 catalytic" evidence="4">
    <location>
        <begin position="1"/>
        <end position="214"/>
    </location>
</feature>
<dbReference type="Pfam" id="PF01301">
    <property type="entry name" value="Glyco_hydro_35"/>
    <property type="match status" value="1"/>
</dbReference>
<dbReference type="GO" id="GO:0004565">
    <property type="term" value="F:beta-galactosidase activity"/>
    <property type="evidence" value="ECO:0007669"/>
    <property type="project" value="InterPro"/>
</dbReference>
<dbReference type="InterPro" id="IPR031330">
    <property type="entry name" value="Gly_Hdrlase_35_cat"/>
</dbReference>
<gene>
    <name evidence="7" type="ORF">FBUS_05601</name>
</gene>
<accession>A0A8E0RJK7</accession>
<dbReference type="EMBL" id="LUCM01010988">
    <property type="protein sequence ID" value="KAA0184652.1"/>
    <property type="molecule type" value="Genomic_DNA"/>
</dbReference>
<dbReference type="PRINTS" id="PR00742">
    <property type="entry name" value="GLHYDRLASE35"/>
</dbReference>
<dbReference type="AlphaFoldDB" id="A0A8E0RJK7"/>
<dbReference type="InterPro" id="IPR008979">
    <property type="entry name" value="Galactose-bd-like_sf"/>
</dbReference>
<dbReference type="InterPro" id="IPR048913">
    <property type="entry name" value="BetaGal_gal-bd"/>
</dbReference>
<dbReference type="InterPro" id="IPR001944">
    <property type="entry name" value="Glycoside_Hdrlase_35"/>
</dbReference>
<evidence type="ECO:0000259" key="6">
    <source>
        <dbReference type="Pfam" id="PF21467"/>
    </source>
</evidence>
<dbReference type="InterPro" id="IPR017853">
    <property type="entry name" value="GH"/>
</dbReference>
<comment type="similarity">
    <text evidence="1">Belongs to the glycosyl hydrolase 35 family.</text>
</comment>
<dbReference type="Pfam" id="PF21467">
    <property type="entry name" value="BetaGal_gal-bd"/>
    <property type="match status" value="1"/>
</dbReference>
<feature type="domain" description="Beta-galactosidase 1-like first all-beta" evidence="5">
    <location>
        <begin position="257"/>
        <end position="375"/>
    </location>
</feature>
<dbReference type="PIRSF" id="PIRSF006336">
    <property type="entry name" value="B-gal"/>
    <property type="match status" value="1"/>
</dbReference>
<sequence>MRTSDTNFMNAVAKWFGLLLPRLRPHLYENGGPIIMIQIENDYGDYPACDRSYMASLNSLIQKHLGQNVIVTTVDVGIKSALRCGSPFSINLATISFGPYDGDPDDKFTSLSEFQPDAPWVNSEYYTGWMDHWGFPHFYVSQKHFIDGLMKLMAYSPRVSVNIYMFHGGTNFGFWNGAIDRPYSAQSTSYDHNAPVSEAGDTTEFYRKLQQALHQRKNISVPEAPQNVTKRVYETIKLRLVSHMVSHTAEGVSSKFPLSMESLGQYEGFILYRTPFYRTVGQSVRLKFKEIADYAYIYTANSATGSIFFHGTVSRNDRSLVFFFKTEFNTTDLLIMIENAGYIAYATKTFKDTKGIRGPISADGKEILGWSMLPICLTPKNHWKCNQPMSQAVQSVMSAGLSPSTTNQEVMFWPIEGGIFAATLNISTPAELADTFVKPVNFTRGILIVNDEVIGRYNQALGPQLRVYLPKSALRVGINVFIVVELDSLWLNGTMVGGPMFEGAAYPLEFDNQMHWHTKRRRPIH</sequence>
<evidence type="ECO:0000259" key="5">
    <source>
        <dbReference type="Pfam" id="PF21317"/>
    </source>
</evidence>
<dbReference type="SUPFAM" id="SSF51445">
    <property type="entry name" value="(Trans)glycosidases"/>
    <property type="match status" value="1"/>
</dbReference>
<dbReference type="Proteomes" id="UP000728185">
    <property type="component" value="Unassembled WGS sequence"/>
</dbReference>
<dbReference type="SUPFAM" id="SSF49785">
    <property type="entry name" value="Galactose-binding domain-like"/>
    <property type="match status" value="1"/>
</dbReference>
<dbReference type="Gene3D" id="3.20.20.80">
    <property type="entry name" value="Glycosidases"/>
    <property type="match status" value="1"/>
</dbReference>
<dbReference type="Pfam" id="PF21317">
    <property type="entry name" value="BetaGal_ABD_1"/>
    <property type="match status" value="1"/>
</dbReference>
<reference evidence="7" key="1">
    <citation type="submission" date="2019-05" db="EMBL/GenBank/DDBJ databases">
        <title>Annotation for the trematode Fasciolopsis buski.</title>
        <authorList>
            <person name="Choi Y.-J."/>
        </authorList>
    </citation>
    <scope>NUCLEOTIDE SEQUENCE</scope>
    <source>
        <strain evidence="7">HT</strain>
        <tissue evidence="7">Whole worm</tissue>
    </source>
</reference>
<evidence type="ECO:0000256" key="3">
    <source>
        <dbReference type="ARBA" id="ARBA00023295"/>
    </source>
</evidence>
<dbReference type="InterPro" id="IPR026283">
    <property type="entry name" value="B-gal_1-like"/>
</dbReference>
<dbReference type="OrthoDB" id="1657402at2759"/>
<dbReference type="Gene3D" id="2.60.120.260">
    <property type="entry name" value="Galactose-binding domain-like"/>
    <property type="match status" value="2"/>
</dbReference>
<proteinExistence type="inferred from homology"/>
<evidence type="ECO:0000313" key="8">
    <source>
        <dbReference type="Proteomes" id="UP000728185"/>
    </source>
</evidence>
<keyword evidence="8" id="KW-1185">Reference proteome</keyword>
<evidence type="ECO:0000259" key="4">
    <source>
        <dbReference type="Pfam" id="PF01301"/>
    </source>
</evidence>
<dbReference type="GO" id="GO:0005975">
    <property type="term" value="P:carbohydrate metabolic process"/>
    <property type="evidence" value="ECO:0007669"/>
    <property type="project" value="InterPro"/>
</dbReference>
<keyword evidence="2" id="KW-0378">Hydrolase</keyword>